<feature type="active site" evidence="11">
    <location>
        <position position="155"/>
    </location>
</feature>
<dbReference type="FunCoup" id="A0A1S3K5G6">
    <property type="interactions" value="228"/>
</dbReference>
<evidence type="ECO:0000256" key="2">
    <source>
        <dbReference type="ARBA" id="ARBA00004514"/>
    </source>
</evidence>
<accession>A0A1S3K5G6</accession>
<dbReference type="PRINTS" id="PR01233">
    <property type="entry name" value="JOSEPHIN"/>
</dbReference>
<keyword evidence="5" id="KW-0645">Protease</keyword>
<evidence type="ECO:0000256" key="10">
    <source>
        <dbReference type="ARBA" id="ARBA00077222"/>
    </source>
</evidence>
<feature type="active site" evidence="11">
    <location>
        <position position="38"/>
    </location>
</feature>
<dbReference type="Proteomes" id="UP000085678">
    <property type="component" value="Unplaced"/>
</dbReference>
<evidence type="ECO:0000256" key="7">
    <source>
        <dbReference type="ARBA" id="ARBA00022801"/>
    </source>
</evidence>
<keyword evidence="14" id="KW-1185">Reference proteome</keyword>
<dbReference type="RefSeq" id="XP_013417501.1">
    <property type="nucleotide sequence ID" value="XM_013562047.1"/>
</dbReference>
<dbReference type="SMART" id="SM01246">
    <property type="entry name" value="Josephin"/>
    <property type="match status" value="1"/>
</dbReference>
<evidence type="ECO:0000313" key="15">
    <source>
        <dbReference type="RefSeq" id="XP_013417501.1"/>
    </source>
</evidence>
<feature type="domain" description="Josephin" evidence="13">
    <location>
        <begin position="25"/>
        <end position="203"/>
    </location>
</feature>
<dbReference type="STRING" id="7574.A0A1S3K5G6"/>
<evidence type="ECO:0000256" key="12">
    <source>
        <dbReference type="SAM" id="MobiDB-lite"/>
    </source>
</evidence>
<reference evidence="15" key="1">
    <citation type="submission" date="2025-08" db="UniProtKB">
        <authorList>
            <consortium name="RefSeq"/>
        </authorList>
    </citation>
    <scope>IDENTIFICATION</scope>
    <source>
        <tissue evidence="15">Gonads</tissue>
    </source>
</reference>
<dbReference type="EC" id="3.4.19.12" evidence="3"/>
<dbReference type="InterPro" id="IPR006155">
    <property type="entry name" value="Josephin"/>
</dbReference>
<evidence type="ECO:0000256" key="6">
    <source>
        <dbReference type="ARBA" id="ARBA00022786"/>
    </source>
</evidence>
<dbReference type="PANTHER" id="PTHR13291:SF0">
    <property type="entry name" value="JOSEPHIN-LIKE PROTEIN"/>
    <property type="match status" value="1"/>
</dbReference>
<dbReference type="GO" id="GO:0016579">
    <property type="term" value="P:protein deubiquitination"/>
    <property type="evidence" value="ECO:0007669"/>
    <property type="project" value="InterPro"/>
</dbReference>
<comment type="catalytic activity">
    <reaction evidence="1">
        <text>Thiol-dependent hydrolysis of ester, thioester, amide, peptide and isopeptide bonds formed by the C-terminal Gly of ubiquitin (a 76-residue protein attached to proteins as an intracellular targeting signal).</text>
        <dbReference type="EC" id="3.4.19.12"/>
    </reaction>
</comment>
<name>A0A1S3K5G6_LINAN</name>
<evidence type="ECO:0000256" key="5">
    <source>
        <dbReference type="ARBA" id="ARBA00022670"/>
    </source>
</evidence>
<dbReference type="InterPro" id="IPR040053">
    <property type="entry name" value="JOSD1/2"/>
</dbReference>
<sequence length="268" mass="30556">MGARMSCVKKDKNIKNTNKVSIEPNGGIYHEKQIKEMCALHALNNLFQDKKAFTKQSLDDICTRLSPGYFLNPHKSVLGFGNYDVNVIMAAIQTKNCETIWFDKRKDIGSLNFDKILGFILNIPTDYKWGFLRLPIHRKHWISMRKIGEVYYNLDSKLDAPEVIGTSLDLQTYLKEQMESKDKELLLVVTSDVDREESWRMPEIPKGQEKSEEMNANDTDANSNREKCTVGSGDESQCTDIVTQQGDKGDVLNDQSTVNENGVLFKYV</sequence>
<evidence type="ECO:0000259" key="13">
    <source>
        <dbReference type="PROSITE" id="PS50957"/>
    </source>
</evidence>
<dbReference type="GO" id="GO:0005829">
    <property type="term" value="C:cytosol"/>
    <property type="evidence" value="ECO:0007669"/>
    <property type="project" value="UniProtKB-SubCell"/>
</dbReference>
<dbReference type="KEGG" id="lak:106178742"/>
<evidence type="ECO:0000313" key="14">
    <source>
        <dbReference type="Proteomes" id="UP000085678"/>
    </source>
</evidence>
<evidence type="ECO:0000256" key="4">
    <source>
        <dbReference type="ARBA" id="ARBA00022490"/>
    </source>
</evidence>
<gene>
    <name evidence="15" type="primary">LOC106178742</name>
</gene>
<comment type="function">
    <text evidence="8">Cleaves 'Lys-63'-linked poly-ubiquitin chains, and with lesser efficiency 'Lys-48'-linked poly-ubiquitin chains (in vitro). May act as a deubiquitinating enzyme.</text>
</comment>
<evidence type="ECO:0000256" key="1">
    <source>
        <dbReference type="ARBA" id="ARBA00000707"/>
    </source>
</evidence>
<evidence type="ECO:0000256" key="11">
    <source>
        <dbReference type="PROSITE-ProRule" id="PRU00331"/>
    </source>
</evidence>
<comment type="subcellular location">
    <subcellularLocation>
        <location evidence="2">Cytoplasm</location>
        <location evidence="2">Cytosol</location>
    </subcellularLocation>
</comment>
<feature type="active site" evidence="11">
    <location>
        <position position="140"/>
    </location>
</feature>
<dbReference type="Pfam" id="PF02099">
    <property type="entry name" value="Josephin"/>
    <property type="match status" value="1"/>
</dbReference>
<feature type="region of interest" description="Disordered" evidence="12">
    <location>
        <begin position="200"/>
        <end position="236"/>
    </location>
</feature>
<dbReference type="GO" id="GO:0004843">
    <property type="term" value="F:cysteine-type deubiquitinase activity"/>
    <property type="evidence" value="ECO:0007669"/>
    <property type="project" value="UniProtKB-EC"/>
</dbReference>
<dbReference type="AlphaFoldDB" id="A0A1S3K5G6"/>
<dbReference type="InParanoid" id="A0A1S3K5G6"/>
<dbReference type="OrthoDB" id="422700at2759"/>
<dbReference type="GeneID" id="106178742"/>
<dbReference type="FunFam" id="3.90.70.40:FF:000003">
    <property type="entry name" value="josephin-2 isoform X1"/>
    <property type="match status" value="1"/>
</dbReference>
<keyword evidence="4" id="KW-0963">Cytoplasm</keyword>
<dbReference type="PANTHER" id="PTHR13291">
    <property type="entry name" value="JOSEPHIN 1, 2"/>
    <property type="match status" value="1"/>
</dbReference>
<evidence type="ECO:0000256" key="8">
    <source>
        <dbReference type="ARBA" id="ARBA00058284"/>
    </source>
</evidence>
<keyword evidence="7 11" id="KW-0378">Hydrolase</keyword>
<evidence type="ECO:0000256" key="9">
    <source>
        <dbReference type="ARBA" id="ARBA00069892"/>
    </source>
</evidence>
<organism evidence="14 15">
    <name type="scientific">Lingula anatina</name>
    <name type="common">Brachiopod</name>
    <name type="synonym">Lingula unguis</name>
    <dbReference type="NCBI Taxonomy" id="7574"/>
    <lineage>
        <taxon>Eukaryota</taxon>
        <taxon>Metazoa</taxon>
        <taxon>Spiralia</taxon>
        <taxon>Lophotrochozoa</taxon>
        <taxon>Brachiopoda</taxon>
        <taxon>Linguliformea</taxon>
        <taxon>Lingulata</taxon>
        <taxon>Lingulida</taxon>
        <taxon>Linguloidea</taxon>
        <taxon>Lingulidae</taxon>
        <taxon>Lingula</taxon>
    </lineage>
</organism>
<protein>
    <recommendedName>
        <fullName evidence="9">Josephin-2</fullName>
        <ecNumber evidence="3">3.4.19.12</ecNumber>
    </recommendedName>
    <alternativeName>
        <fullName evidence="10">Josephin domain-containing protein 2</fullName>
    </alternativeName>
</protein>
<proteinExistence type="predicted"/>
<dbReference type="Gene3D" id="3.90.70.40">
    <property type="match status" value="1"/>
</dbReference>
<dbReference type="GO" id="GO:0006508">
    <property type="term" value="P:proteolysis"/>
    <property type="evidence" value="ECO:0007669"/>
    <property type="project" value="UniProtKB-KW"/>
</dbReference>
<keyword evidence="6" id="KW-0833">Ubl conjugation pathway</keyword>
<evidence type="ECO:0000256" key="3">
    <source>
        <dbReference type="ARBA" id="ARBA00012759"/>
    </source>
</evidence>
<dbReference type="PROSITE" id="PS50957">
    <property type="entry name" value="JOSEPHIN"/>
    <property type="match status" value="1"/>
</dbReference>